<dbReference type="InterPro" id="IPR008978">
    <property type="entry name" value="HSP20-like_chaperone"/>
</dbReference>
<dbReference type="SUPFAM" id="SSF49764">
    <property type="entry name" value="HSP20-like chaperones"/>
    <property type="match status" value="1"/>
</dbReference>
<dbReference type="RefSeq" id="WP_181535858.1">
    <property type="nucleotide sequence ID" value="NZ_JACDUU010000001.1"/>
</dbReference>
<dbReference type="Proteomes" id="UP000580891">
    <property type="component" value="Unassembled WGS sequence"/>
</dbReference>
<dbReference type="InterPro" id="IPR002068">
    <property type="entry name" value="A-crystallin/Hsp20_dom"/>
</dbReference>
<dbReference type="PANTHER" id="PTHR11527">
    <property type="entry name" value="HEAT-SHOCK PROTEIN 20 FAMILY MEMBER"/>
    <property type="match status" value="1"/>
</dbReference>
<name>A0A7V9YXF2_9BACL</name>
<dbReference type="CDD" id="cd06464">
    <property type="entry name" value="ACD_sHsps-like"/>
    <property type="match status" value="1"/>
</dbReference>
<comment type="caution">
    <text evidence="4">The sequence shown here is derived from an EMBL/GenBank/DDBJ whole genome shotgun (WGS) entry which is preliminary data.</text>
</comment>
<reference evidence="4 5" key="1">
    <citation type="submission" date="2020-07" db="EMBL/GenBank/DDBJ databases">
        <title>Genomic Encyclopedia of Type Strains, Phase IV (KMG-IV): sequencing the most valuable type-strain genomes for metagenomic binning, comparative biology and taxonomic classification.</title>
        <authorList>
            <person name="Goeker M."/>
        </authorList>
    </citation>
    <scope>NUCLEOTIDE SEQUENCE [LARGE SCALE GENOMIC DNA]</scope>
    <source>
        <strain evidence="4 5">DSM 25220</strain>
    </source>
</reference>
<proteinExistence type="inferred from homology"/>
<evidence type="ECO:0000256" key="1">
    <source>
        <dbReference type="PROSITE-ProRule" id="PRU00285"/>
    </source>
</evidence>
<evidence type="ECO:0000256" key="2">
    <source>
        <dbReference type="RuleBase" id="RU003616"/>
    </source>
</evidence>
<evidence type="ECO:0000259" key="3">
    <source>
        <dbReference type="PROSITE" id="PS01031"/>
    </source>
</evidence>
<dbReference type="InterPro" id="IPR031107">
    <property type="entry name" value="Small_HSP"/>
</dbReference>
<keyword evidence="5" id="KW-1185">Reference proteome</keyword>
<feature type="domain" description="SHSP" evidence="3">
    <location>
        <begin position="47"/>
        <end position="157"/>
    </location>
</feature>
<dbReference type="Pfam" id="PF00011">
    <property type="entry name" value="HSP20"/>
    <property type="match status" value="1"/>
</dbReference>
<sequence>MSEQFQPPIKKKQDTDALQHLLDIVEEFFDERPLQKMLETLDDYFQQTFKQTYIPIDVHETKQEYIITAHLPNVKSNQIELEFIDDHLILTVKNNETIESVNEQSHTYQKKQTYQNIKRTIPLPYPVSEKEIKASLHDGKLVIRFPQRRKLIDVEEN</sequence>
<gene>
    <name evidence="4" type="ORF">HNQ85_000485</name>
</gene>
<comment type="similarity">
    <text evidence="1 2">Belongs to the small heat shock protein (HSP20) family.</text>
</comment>
<dbReference type="AlphaFoldDB" id="A0A7V9YXF2"/>
<organism evidence="4 5">
    <name type="scientific">[Anoxybacillus] calidus</name>
    <dbReference type="NCBI Taxonomy" id="575178"/>
    <lineage>
        <taxon>Bacteria</taxon>
        <taxon>Bacillati</taxon>
        <taxon>Bacillota</taxon>
        <taxon>Bacilli</taxon>
        <taxon>Bacillales</taxon>
        <taxon>Anoxybacillaceae</taxon>
        <taxon>Paranoxybacillus</taxon>
    </lineage>
</organism>
<dbReference type="EMBL" id="JACDUU010000001">
    <property type="protein sequence ID" value="MBA2870227.1"/>
    <property type="molecule type" value="Genomic_DNA"/>
</dbReference>
<evidence type="ECO:0000313" key="5">
    <source>
        <dbReference type="Proteomes" id="UP000580891"/>
    </source>
</evidence>
<dbReference type="PROSITE" id="PS01031">
    <property type="entry name" value="SHSP"/>
    <property type="match status" value="1"/>
</dbReference>
<accession>A0A7V9YXF2</accession>
<protein>
    <submittedName>
        <fullName evidence="4">HSP20 family molecular chaperone IbpA</fullName>
    </submittedName>
</protein>
<evidence type="ECO:0000313" key="4">
    <source>
        <dbReference type="EMBL" id="MBA2870227.1"/>
    </source>
</evidence>
<dbReference type="Gene3D" id="2.60.40.790">
    <property type="match status" value="1"/>
</dbReference>